<dbReference type="InterPro" id="IPR000980">
    <property type="entry name" value="SH2"/>
</dbReference>
<gene>
    <name evidence="4" type="ORF">XAT740_LOCUS54087</name>
</gene>
<evidence type="ECO:0000259" key="3">
    <source>
        <dbReference type="PROSITE" id="PS50001"/>
    </source>
</evidence>
<feature type="compositionally biased region" description="Basic residues" evidence="2">
    <location>
        <begin position="194"/>
        <end position="203"/>
    </location>
</feature>
<keyword evidence="1" id="KW-0727">SH2 domain</keyword>
<dbReference type="InterPro" id="IPR036860">
    <property type="entry name" value="SH2_dom_sf"/>
</dbReference>
<feature type="compositionally biased region" description="Low complexity" evidence="2">
    <location>
        <begin position="278"/>
        <end position="288"/>
    </location>
</feature>
<dbReference type="PANTHER" id="PTHR15832">
    <property type="entry name" value="SHC (SRC HOMOLOGY DOMAIN C-TERMINAL) ADAPTOR HOMOLOG"/>
    <property type="match status" value="1"/>
</dbReference>
<reference evidence="4" key="1">
    <citation type="submission" date="2021-02" db="EMBL/GenBank/DDBJ databases">
        <authorList>
            <person name="Nowell W R."/>
        </authorList>
    </citation>
    <scope>NUCLEOTIDE SEQUENCE</scope>
</reference>
<comment type="caution">
    <text evidence="4">The sequence shown here is derived from an EMBL/GenBank/DDBJ whole genome shotgun (WGS) entry which is preliminary data.</text>
</comment>
<evidence type="ECO:0000313" key="5">
    <source>
        <dbReference type="Proteomes" id="UP000663828"/>
    </source>
</evidence>
<dbReference type="AlphaFoldDB" id="A0A816E5Z6"/>
<feature type="region of interest" description="Disordered" evidence="2">
    <location>
        <begin position="186"/>
        <end position="208"/>
    </location>
</feature>
<dbReference type="PANTHER" id="PTHR15832:SF2">
    <property type="entry name" value="SH2 DOMAIN-CONTAINING PROTEIN"/>
    <property type="match status" value="1"/>
</dbReference>
<organism evidence="4 5">
    <name type="scientific">Adineta ricciae</name>
    <name type="common">Rotifer</name>
    <dbReference type="NCBI Taxonomy" id="249248"/>
    <lineage>
        <taxon>Eukaryota</taxon>
        <taxon>Metazoa</taxon>
        <taxon>Spiralia</taxon>
        <taxon>Gnathifera</taxon>
        <taxon>Rotifera</taxon>
        <taxon>Eurotatoria</taxon>
        <taxon>Bdelloidea</taxon>
        <taxon>Adinetida</taxon>
        <taxon>Adinetidae</taxon>
        <taxon>Adineta</taxon>
    </lineage>
</organism>
<dbReference type="PROSITE" id="PS50001">
    <property type="entry name" value="SH2"/>
    <property type="match status" value="1"/>
</dbReference>
<proteinExistence type="predicted"/>
<name>A0A816E5Z6_ADIRI</name>
<evidence type="ECO:0000256" key="2">
    <source>
        <dbReference type="SAM" id="MobiDB-lite"/>
    </source>
</evidence>
<accession>A0A816E5Z6</accession>
<feature type="region of interest" description="Disordered" evidence="2">
    <location>
        <begin position="278"/>
        <end position="301"/>
    </location>
</feature>
<dbReference type="Pfam" id="PF00017">
    <property type="entry name" value="SH2"/>
    <property type="match status" value="1"/>
</dbReference>
<evidence type="ECO:0000313" key="4">
    <source>
        <dbReference type="EMBL" id="CAF1645691.1"/>
    </source>
</evidence>
<feature type="non-terminal residue" evidence="4">
    <location>
        <position position="1"/>
    </location>
</feature>
<dbReference type="EMBL" id="CAJNOR010009545">
    <property type="protein sequence ID" value="CAF1645691.1"/>
    <property type="molecule type" value="Genomic_DNA"/>
</dbReference>
<feature type="region of interest" description="Disordered" evidence="2">
    <location>
        <begin position="462"/>
        <end position="489"/>
    </location>
</feature>
<feature type="region of interest" description="Disordered" evidence="2">
    <location>
        <begin position="392"/>
        <end position="424"/>
    </location>
</feature>
<keyword evidence="5" id="KW-1185">Reference proteome</keyword>
<protein>
    <recommendedName>
        <fullName evidence="3">SH2 domain-containing protein</fullName>
    </recommendedName>
</protein>
<feature type="compositionally biased region" description="Polar residues" evidence="2">
    <location>
        <begin position="408"/>
        <end position="424"/>
    </location>
</feature>
<sequence length="604" mass="68536">NVMSNVYRLTMPSHHYSITSASFLSKTIKKKDSDDEQIENYSMISNDHIPSMTYPSNLSMCTRLPISSQQPSPSPLQQLQQHPLLLVAEEAEMFDNDSDKLVLPRSTRLLKRRTSLFEKSRDWARRLITLHRARRNTTSNEKIRETCCQMNKTHSHHEFLGHHSKSFDEDGYLSPMEIKSKLDNLNHSQTTPSFHHHQHHHQSLSKLPTKTRQQLIVYSHSSSDISQPVYRCHGPITQPSTLQCTCHRQQLLSTSSTSEFHKSISVVDYIDFDVSEGSSSSSSSSTSPPSSPSKPDDDHDDDDPLSCLKYLFDETNKSSTANFVRRTPRRSTNTSSISADSGYCDIPMASSKFIPVHLISCTLIPVNVTRTESTDIRCLTCTCPTSTYFSAKTERRRRKSSTNSSRSHLPTTYSRQTPSNTTENDTANHCLCNNKYYSTMTICPKLSLPSVISTKSTTRIDINPMDDVSTKQQKKQTKKERPNPLKLSSTADDLTSVSRWYKPNLSREVICQVLQQADYGAFILRKSTTHRDCYALSVKVPKFAHDSNISHYLIEKLTTNKHTSSYRIKGTMKQFPTLLSLLTHHSVMPEILPITLNLNEILPV</sequence>
<dbReference type="Gene3D" id="3.30.505.10">
    <property type="entry name" value="SH2 domain"/>
    <property type="match status" value="1"/>
</dbReference>
<feature type="domain" description="SH2" evidence="3">
    <location>
        <begin position="500"/>
        <end position="604"/>
    </location>
</feature>
<dbReference type="SMART" id="SM00252">
    <property type="entry name" value="SH2"/>
    <property type="match status" value="1"/>
</dbReference>
<evidence type="ECO:0000256" key="1">
    <source>
        <dbReference type="PROSITE-ProRule" id="PRU00191"/>
    </source>
</evidence>
<dbReference type="SUPFAM" id="SSF55550">
    <property type="entry name" value="SH2 domain"/>
    <property type="match status" value="1"/>
</dbReference>
<dbReference type="Proteomes" id="UP000663828">
    <property type="component" value="Unassembled WGS sequence"/>
</dbReference>